<evidence type="ECO:0000313" key="2">
    <source>
        <dbReference type="EMBL" id="VDI63257.1"/>
    </source>
</evidence>
<feature type="transmembrane region" description="Helical" evidence="1">
    <location>
        <begin position="37"/>
        <end position="55"/>
    </location>
</feature>
<dbReference type="OrthoDB" id="6115081at2759"/>
<dbReference type="Proteomes" id="UP000596742">
    <property type="component" value="Unassembled WGS sequence"/>
</dbReference>
<dbReference type="EMBL" id="UYJE01008365">
    <property type="protein sequence ID" value="VDI63257.1"/>
    <property type="molecule type" value="Genomic_DNA"/>
</dbReference>
<dbReference type="AlphaFoldDB" id="A0A8B6GFU0"/>
<protein>
    <submittedName>
        <fullName evidence="2">Uncharacterized protein</fullName>
    </submittedName>
</protein>
<evidence type="ECO:0000313" key="3">
    <source>
        <dbReference type="Proteomes" id="UP000596742"/>
    </source>
</evidence>
<proteinExistence type="predicted"/>
<comment type="caution">
    <text evidence="2">The sequence shown here is derived from an EMBL/GenBank/DDBJ whole genome shotgun (WGS) entry which is preliminary data.</text>
</comment>
<gene>
    <name evidence="2" type="ORF">MGAL_10B014367</name>
</gene>
<keyword evidence="1" id="KW-0812">Transmembrane</keyword>
<reference evidence="2" key="1">
    <citation type="submission" date="2018-11" db="EMBL/GenBank/DDBJ databases">
        <authorList>
            <person name="Alioto T."/>
            <person name="Alioto T."/>
        </authorList>
    </citation>
    <scope>NUCLEOTIDE SEQUENCE</scope>
</reference>
<name>A0A8B6GFU0_MYTGA</name>
<organism evidence="2 3">
    <name type="scientific">Mytilus galloprovincialis</name>
    <name type="common">Mediterranean mussel</name>
    <dbReference type="NCBI Taxonomy" id="29158"/>
    <lineage>
        <taxon>Eukaryota</taxon>
        <taxon>Metazoa</taxon>
        <taxon>Spiralia</taxon>
        <taxon>Lophotrochozoa</taxon>
        <taxon>Mollusca</taxon>
        <taxon>Bivalvia</taxon>
        <taxon>Autobranchia</taxon>
        <taxon>Pteriomorphia</taxon>
        <taxon>Mytilida</taxon>
        <taxon>Mytiloidea</taxon>
        <taxon>Mytilidae</taxon>
        <taxon>Mytilinae</taxon>
        <taxon>Mytilus</taxon>
    </lineage>
</organism>
<evidence type="ECO:0000256" key="1">
    <source>
        <dbReference type="SAM" id="Phobius"/>
    </source>
</evidence>
<accession>A0A8B6GFU0</accession>
<keyword evidence="1" id="KW-0472">Membrane</keyword>
<sequence length="460" mass="52569">MDSQRNISKYEPDPIVSLVFIISNLTIPTPKLKKMNWMFLKIILVLLVPAGIWAAKAYTMPCASLTSPDEDPYNHREEIKDSRLSCKYYRCNNGTWVEGYRACVFNNRCYPANRKWTSGCNKLKCVVENKSMLEKIYRTIITSPECSFEGQCKKKGATWESNCIKYRCEFNITNNPEGPIYQENLISEASCKWGRKCIKADEIVEKDCLKYKCHIEYSTDDWGVKHINRHVRLESKACFGINNKKSCIPIGQTEKFVCSTYECKQSRNFMEMVLTSYGCKDKNGDCVYESGIVNTTACTQHTCTRTGWQLNSYACSYNNECILEGNSVYDRTDCVRRVCTLTRKKSGKNRRVVMEMKIAYTGCPFNGTCKGDNEKWTDENCVERICKITKRSNGSYYRKNDIVKPNCKDADGYCVPLGQKLSANVDGTRYDDCKCSRKGRNGNQVTCSKTVIKGDSITHS</sequence>
<keyword evidence="3" id="KW-1185">Reference proteome</keyword>
<keyword evidence="1" id="KW-1133">Transmembrane helix</keyword>